<dbReference type="eggNOG" id="KOG2210">
    <property type="taxonomic scope" value="Eukaryota"/>
</dbReference>
<feature type="transmembrane region" description="Helical" evidence="4">
    <location>
        <begin position="568"/>
        <end position="586"/>
    </location>
</feature>
<keyword evidence="7" id="KW-1185">Reference proteome</keyword>
<gene>
    <name evidence="6" type="ORF">TTHERM_00579260</name>
</gene>
<dbReference type="SUPFAM" id="SSF144000">
    <property type="entry name" value="Oxysterol-binding protein-like"/>
    <property type="match status" value="1"/>
</dbReference>
<dbReference type="Pfam" id="PF01237">
    <property type="entry name" value="Oxysterol_BP"/>
    <property type="match status" value="1"/>
</dbReference>
<dbReference type="GO" id="GO:0006869">
    <property type="term" value="P:lipid transport"/>
    <property type="evidence" value="ECO:0007669"/>
    <property type="project" value="UniProtKB-KW"/>
</dbReference>
<dbReference type="PROSITE" id="PS50003">
    <property type="entry name" value="PH_DOMAIN"/>
    <property type="match status" value="1"/>
</dbReference>
<keyword evidence="2" id="KW-0445">Lipid transport</keyword>
<dbReference type="RefSeq" id="XP_001022927.2">
    <property type="nucleotide sequence ID" value="XM_001022927.2"/>
</dbReference>
<dbReference type="Pfam" id="PF00169">
    <property type="entry name" value="PH"/>
    <property type="match status" value="1"/>
</dbReference>
<reference evidence="7" key="1">
    <citation type="journal article" date="2006" name="PLoS Biol.">
        <title>Macronuclear genome sequence of the ciliate Tetrahymena thermophila, a model eukaryote.</title>
        <authorList>
            <person name="Eisen J.A."/>
            <person name="Coyne R.S."/>
            <person name="Wu M."/>
            <person name="Wu D."/>
            <person name="Thiagarajan M."/>
            <person name="Wortman J.R."/>
            <person name="Badger J.H."/>
            <person name="Ren Q."/>
            <person name="Amedeo P."/>
            <person name="Jones K.M."/>
            <person name="Tallon L.J."/>
            <person name="Delcher A.L."/>
            <person name="Salzberg S.L."/>
            <person name="Silva J.C."/>
            <person name="Haas B.J."/>
            <person name="Majoros W.H."/>
            <person name="Farzad M."/>
            <person name="Carlton J.M."/>
            <person name="Smith R.K. Jr."/>
            <person name="Garg J."/>
            <person name="Pearlman R.E."/>
            <person name="Karrer K.M."/>
            <person name="Sun L."/>
            <person name="Manning G."/>
            <person name="Elde N.C."/>
            <person name="Turkewitz A.P."/>
            <person name="Asai D.J."/>
            <person name="Wilkes D.E."/>
            <person name="Wang Y."/>
            <person name="Cai H."/>
            <person name="Collins K."/>
            <person name="Stewart B.A."/>
            <person name="Lee S.R."/>
            <person name="Wilamowska K."/>
            <person name="Weinberg Z."/>
            <person name="Ruzzo W.L."/>
            <person name="Wloga D."/>
            <person name="Gaertig J."/>
            <person name="Frankel J."/>
            <person name="Tsao C.-C."/>
            <person name="Gorovsky M.A."/>
            <person name="Keeling P.J."/>
            <person name="Waller R.F."/>
            <person name="Patron N.J."/>
            <person name="Cherry J.M."/>
            <person name="Stover N.A."/>
            <person name="Krieger C.J."/>
            <person name="del Toro C."/>
            <person name="Ryder H.F."/>
            <person name="Williamson S.C."/>
            <person name="Barbeau R.A."/>
            <person name="Hamilton E.P."/>
            <person name="Orias E."/>
        </authorList>
    </citation>
    <scope>NUCLEOTIDE SEQUENCE [LARGE SCALE GENOMIC DNA]</scope>
    <source>
        <strain evidence="7">SB210</strain>
    </source>
</reference>
<keyword evidence="3" id="KW-0446">Lipid-binding</keyword>
<evidence type="ECO:0000256" key="4">
    <source>
        <dbReference type="SAM" id="Phobius"/>
    </source>
</evidence>
<dbReference type="Gene3D" id="2.40.160.120">
    <property type="match status" value="1"/>
</dbReference>
<dbReference type="Proteomes" id="UP000009168">
    <property type="component" value="Unassembled WGS sequence"/>
</dbReference>
<keyword evidence="4" id="KW-1133">Transmembrane helix</keyword>
<organism evidence="6 7">
    <name type="scientific">Tetrahymena thermophila (strain SB210)</name>
    <dbReference type="NCBI Taxonomy" id="312017"/>
    <lineage>
        <taxon>Eukaryota</taxon>
        <taxon>Sar</taxon>
        <taxon>Alveolata</taxon>
        <taxon>Ciliophora</taxon>
        <taxon>Intramacronucleata</taxon>
        <taxon>Oligohymenophorea</taxon>
        <taxon>Hymenostomatida</taxon>
        <taxon>Tetrahymenina</taxon>
        <taxon>Tetrahymenidae</taxon>
        <taxon>Tetrahymena</taxon>
    </lineage>
</organism>
<dbReference type="InterPro" id="IPR037239">
    <property type="entry name" value="OSBP_sf"/>
</dbReference>
<keyword evidence="1" id="KW-0813">Transport</keyword>
<keyword evidence="4" id="KW-0812">Transmembrane</keyword>
<dbReference type="GO" id="GO:0005829">
    <property type="term" value="C:cytosol"/>
    <property type="evidence" value="ECO:0007669"/>
    <property type="project" value="TreeGrafter"/>
</dbReference>
<dbReference type="PANTHER" id="PTHR10972">
    <property type="entry name" value="OXYSTEROL-BINDING PROTEIN-RELATED"/>
    <property type="match status" value="1"/>
</dbReference>
<dbReference type="PANTHER" id="PTHR10972:SF148">
    <property type="entry name" value="OXYSTEROL-BINDING PROTEIN 9"/>
    <property type="match status" value="1"/>
</dbReference>
<dbReference type="SUPFAM" id="SSF55961">
    <property type="entry name" value="Bet v1-like"/>
    <property type="match status" value="1"/>
</dbReference>
<dbReference type="Gene3D" id="3.30.530.20">
    <property type="match status" value="1"/>
</dbReference>
<evidence type="ECO:0000313" key="6">
    <source>
        <dbReference type="EMBL" id="EAS02682.2"/>
    </source>
</evidence>
<dbReference type="SUPFAM" id="SSF50729">
    <property type="entry name" value="PH domain-like"/>
    <property type="match status" value="1"/>
</dbReference>
<dbReference type="Gene3D" id="2.30.29.30">
    <property type="entry name" value="Pleckstrin-homology domain (PH domain)/Phosphotyrosine-binding domain (PTB)"/>
    <property type="match status" value="1"/>
</dbReference>
<dbReference type="OrthoDB" id="14833at2759"/>
<dbReference type="InParanoid" id="I7M388"/>
<dbReference type="InterPro" id="IPR023393">
    <property type="entry name" value="START-like_dom_sf"/>
</dbReference>
<feature type="transmembrane region" description="Helical" evidence="4">
    <location>
        <begin position="1314"/>
        <end position="1334"/>
    </location>
</feature>
<dbReference type="Pfam" id="PF02121">
    <property type="entry name" value="IP_trans"/>
    <property type="match status" value="1"/>
</dbReference>
<accession>I7M388</accession>
<dbReference type="InterPro" id="IPR001849">
    <property type="entry name" value="PH_domain"/>
</dbReference>
<evidence type="ECO:0000256" key="2">
    <source>
        <dbReference type="ARBA" id="ARBA00023055"/>
    </source>
</evidence>
<dbReference type="GO" id="GO:0016020">
    <property type="term" value="C:membrane"/>
    <property type="evidence" value="ECO:0007669"/>
    <property type="project" value="TreeGrafter"/>
</dbReference>
<evidence type="ECO:0000256" key="1">
    <source>
        <dbReference type="ARBA" id="ARBA00022448"/>
    </source>
</evidence>
<dbReference type="EMBL" id="GG662527">
    <property type="protein sequence ID" value="EAS02682.2"/>
    <property type="molecule type" value="Genomic_DNA"/>
</dbReference>
<proteinExistence type="predicted"/>
<dbReference type="InterPro" id="IPR000648">
    <property type="entry name" value="Oxysterol-bd"/>
</dbReference>
<feature type="transmembrane region" description="Helical" evidence="4">
    <location>
        <begin position="607"/>
        <end position="623"/>
    </location>
</feature>
<evidence type="ECO:0000256" key="3">
    <source>
        <dbReference type="ARBA" id="ARBA00023121"/>
    </source>
</evidence>
<dbReference type="SMART" id="SM00233">
    <property type="entry name" value="PH"/>
    <property type="match status" value="1"/>
</dbReference>
<evidence type="ECO:0000259" key="5">
    <source>
        <dbReference type="PROSITE" id="PS50003"/>
    </source>
</evidence>
<keyword evidence="4" id="KW-0472">Membrane</keyword>
<evidence type="ECO:0000313" key="7">
    <source>
        <dbReference type="Proteomes" id="UP000009168"/>
    </source>
</evidence>
<name>I7M388_TETTS</name>
<sequence>MKQIKLVMELPLGLEQILIGQLYMDYIIDYDLLRSNKETIVYPNQKPNEKVYILGESLPSLYREIIGNYGIQIISNKMYNVTNYSASIQCYQFDLFQCNINSVATQGPVSNLQIDPNIRYIDILDEKIDYFKGFEDDIKISFQQNFNIENTTNWQKKSKKITTVTKNIQYKISYDPTSSQLQECLEETIRKFYIYYYKSMLITYKRWIQMDSKAIEQKMAQVKNMVAKYDYSQQLYPYKISNFQDLQKQTNYTRVAKRSQRLFKENSVTSEQSDLVKNRFQNRLYQNQTEINNLQNLSLNATINPNQNQNNITKNTFNQQNQLNGSFQQNLNINNNSTPQTPKLTPFAANNNSDSSSEVIIKRNIIRKKAGIIYKKGDGPIDFDWNERYLVLDCENLLYFKTQFDKTPRGYIHLKDCFVSSIFAVENEREHAFYVESLSPQKKYYFSGITKEETEQWRQEILNAAKMDQKQEIKQSINEQVKPYLNEKKVDKKITNLNSRVPRIMKYQDFKQKDYPSDLNSIRLVLHEVENEISEKQLKEHNKTWHFDKYRNGVKLFESVRKVQKPSIIVPFILYAVFMILLQGLFTEDIDRYCRLNFQLSLIKNKAIINAILTFFITFRLFIKKQKSSKVFHPENEILAQIFINDYADNIFGYLKNQSFRKQIDFNIQSYDKMPTSSKIIKKFSSNLMFDCKPKGKNTINTYDIVCNQSIYRFILNDFKTQYYLVIDSEGKGFRMIEVFLILPKQDGRSELRYYCGMTSSKLRSIEKSVLRKRSQQLIAIRDLIQENSLSNSQITSDSNGQQLRGMDSSFQIMGEMDQSLDIKKVERNHDIQPSVNKQINISQQQSSSQLSLSQQKKTITKYKLLWYTQNSIYNDKIKNDFSDQIKIVQLLINNQVPSSVKRIPIEDRKLGYKKVSEGGIGCYNKEEIKSQEGLIMELIKRVGKRLIEGKDVVSVSLPVRIFEPRSTIERICDNWAFMPIYLRLASNTQDVIERFRLTIAFAIAGLYNVCKQLKPFNPILGETFQGYWADGTKIEIEHTSHHPPISHFYVQDSQKKYKFHGHYEYKAKLNSANSVQGSQEGPNHVIFYDGQEIIYRFPPCKITGLLYGTRVLEFYETMNFVDQKNDLECTISFAEGASFFSRAEFPTDYFTQVQKGLLIKLSKQFQKINKILFMQTVIKNFLCNKEEQQIVYLTRHKQQIMSKVLGQSIQNLMVKDIGTFNLLLQLIYSLPQIRFPQIVDLGKILFIQQKKILTNLKTGKINQRQYRETIGSLEQSTMDHQNIIENKLNLLKIEMKIQQIYFQTYHNFRNFKVFYYLFSYLCLNIQFYFTLYYTCKIYEQLQNDDIKLYQLI</sequence>
<dbReference type="KEGG" id="tet:TTHERM_00579260"/>
<dbReference type="GO" id="GO:0032934">
    <property type="term" value="F:sterol binding"/>
    <property type="evidence" value="ECO:0007669"/>
    <property type="project" value="TreeGrafter"/>
</dbReference>
<dbReference type="STRING" id="312017.I7M388"/>
<dbReference type="InterPro" id="IPR055261">
    <property type="entry name" value="PI_transfer_N"/>
</dbReference>
<protein>
    <submittedName>
        <fullName evidence="6">Oxysterol-binding protein</fullName>
    </submittedName>
</protein>
<dbReference type="InterPro" id="IPR011993">
    <property type="entry name" value="PH-like_dom_sf"/>
</dbReference>
<feature type="domain" description="PH" evidence="5">
    <location>
        <begin position="366"/>
        <end position="466"/>
    </location>
</feature>
<dbReference type="GeneID" id="7826634"/>